<evidence type="ECO:0000313" key="6">
    <source>
        <dbReference type="Proteomes" id="UP000823388"/>
    </source>
</evidence>
<dbReference type="EMBL" id="CM029050">
    <property type="protein sequence ID" value="KAG2566127.1"/>
    <property type="molecule type" value="Genomic_DNA"/>
</dbReference>
<sequence>MQHMGTPTRPRHVLIRAGFVPSPPASHTRASAAPAEQERLRLSPPSSRSRTISFAPRKGAAMAMAALRGASRCLAPRGSAVAARPMLLAHSRGITYKLFIGGLSQFATEDSLAEAFSRYGQVIEATIITDKVTNRQKGFGFVKFASEEEANNAREEMNGKVLNGRVIYVDIAKAKLDRDVDALPIARGPPKPIGND</sequence>
<evidence type="ECO:0000256" key="1">
    <source>
        <dbReference type="ARBA" id="ARBA00022884"/>
    </source>
</evidence>
<reference evidence="5" key="1">
    <citation type="submission" date="2020-05" db="EMBL/GenBank/DDBJ databases">
        <title>WGS assembly of Panicum virgatum.</title>
        <authorList>
            <person name="Lovell J.T."/>
            <person name="Jenkins J."/>
            <person name="Shu S."/>
            <person name="Juenger T.E."/>
            <person name="Schmutz J."/>
        </authorList>
    </citation>
    <scope>NUCLEOTIDE SEQUENCE</scope>
    <source>
        <strain evidence="5">AP13</strain>
    </source>
</reference>
<keyword evidence="1 2" id="KW-0694">RNA-binding</keyword>
<organism evidence="5 6">
    <name type="scientific">Panicum virgatum</name>
    <name type="common">Blackwell switchgrass</name>
    <dbReference type="NCBI Taxonomy" id="38727"/>
    <lineage>
        <taxon>Eukaryota</taxon>
        <taxon>Viridiplantae</taxon>
        <taxon>Streptophyta</taxon>
        <taxon>Embryophyta</taxon>
        <taxon>Tracheophyta</taxon>
        <taxon>Spermatophyta</taxon>
        <taxon>Magnoliopsida</taxon>
        <taxon>Liliopsida</taxon>
        <taxon>Poales</taxon>
        <taxon>Poaceae</taxon>
        <taxon>PACMAD clade</taxon>
        <taxon>Panicoideae</taxon>
        <taxon>Panicodae</taxon>
        <taxon>Paniceae</taxon>
        <taxon>Panicinae</taxon>
        <taxon>Panicum</taxon>
        <taxon>Panicum sect. Hiantes</taxon>
    </lineage>
</organism>
<evidence type="ECO:0000313" key="5">
    <source>
        <dbReference type="EMBL" id="KAG2566127.1"/>
    </source>
</evidence>
<comment type="caution">
    <text evidence="5">The sequence shown here is derived from an EMBL/GenBank/DDBJ whole genome shotgun (WGS) entry which is preliminary data.</text>
</comment>
<dbReference type="SUPFAM" id="SSF54928">
    <property type="entry name" value="RNA-binding domain, RBD"/>
    <property type="match status" value="1"/>
</dbReference>
<evidence type="ECO:0000256" key="3">
    <source>
        <dbReference type="SAM" id="MobiDB-lite"/>
    </source>
</evidence>
<protein>
    <recommendedName>
        <fullName evidence="4">RRM domain-containing protein</fullName>
    </recommendedName>
</protein>
<dbReference type="Proteomes" id="UP000823388">
    <property type="component" value="Chromosome 7N"/>
</dbReference>
<proteinExistence type="predicted"/>
<feature type="domain" description="RRM" evidence="4">
    <location>
        <begin position="96"/>
        <end position="174"/>
    </location>
</feature>
<dbReference type="Pfam" id="PF00076">
    <property type="entry name" value="RRM_1"/>
    <property type="match status" value="1"/>
</dbReference>
<dbReference type="AlphaFoldDB" id="A0A8T0PUM6"/>
<dbReference type="InterPro" id="IPR035979">
    <property type="entry name" value="RBD_domain_sf"/>
</dbReference>
<gene>
    <name evidence="5" type="ORF">PVAP13_7NG212000</name>
</gene>
<dbReference type="GO" id="GO:0003723">
    <property type="term" value="F:RNA binding"/>
    <property type="evidence" value="ECO:0007669"/>
    <property type="project" value="UniProtKB-UniRule"/>
</dbReference>
<dbReference type="InterPro" id="IPR012677">
    <property type="entry name" value="Nucleotide-bd_a/b_plait_sf"/>
</dbReference>
<keyword evidence="6" id="KW-1185">Reference proteome</keyword>
<evidence type="ECO:0000256" key="2">
    <source>
        <dbReference type="PROSITE-ProRule" id="PRU00176"/>
    </source>
</evidence>
<name>A0A8T0PUM6_PANVG</name>
<dbReference type="FunFam" id="3.30.70.330:FF:000905">
    <property type="entry name" value="RNA-binding family protein"/>
    <property type="match status" value="1"/>
</dbReference>
<accession>A0A8T0PUM6</accession>
<dbReference type="InterPro" id="IPR000504">
    <property type="entry name" value="RRM_dom"/>
</dbReference>
<dbReference type="PANTHER" id="PTHR48027">
    <property type="entry name" value="HETEROGENEOUS NUCLEAR RIBONUCLEOPROTEIN 87F-RELATED"/>
    <property type="match status" value="1"/>
</dbReference>
<evidence type="ECO:0000259" key="4">
    <source>
        <dbReference type="PROSITE" id="PS50102"/>
    </source>
</evidence>
<feature type="region of interest" description="Disordered" evidence="3">
    <location>
        <begin position="19"/>
        <end position="51"/>
    </location>
</feature>
<dbReference type="SMART" id="SM00360">
    <property type="entry name" value="RRM"/>
    <property type="match status" value="1"/>
</dbReference>
<dbReference type="PROSITE" id="PS50102">
    <property type="entry name" value="RRM"/>
    <property type="match status" value="1"/>
</dbReference>
<dbReference type="Gene3D" id="3.30.70.330">
    <property type="match status" value="1"/>
</dbReference>
<dbReference type="InterPro" id="IPR052462">
    <property type="entry name" value="SLIRP/GR-RBP-like"/>
</dbReference>